<dbReference type="Gene3D" id="3.30.200.20">
    <property type="entry name" value="Phosphorylase Kinase, domain 1"/>
    <property type="match status" value="1"/>
</dbReference>
<dbReference type="SUPFAM" id="SSF49879">
    <property type="entry name" value="SMAD/FHA domain"/>
    <property type="match status" value="1"/>
</dbReference>
<dbReference type="Pfam" id="PF00498">
    <property type="entry name" value="FHA"/>
    <property type="match status" value="1"/>
</dbReference>
<dbReference type="CDD" id="cd22666">
    <property type="entry name" value="FHA_CHK2"/>
    <property type="match status" value="1"/>
</dbReference>
<dbReference type="FunFam" id="3.30.200.20:FF:000255">
    <property type="entry name" value="serine/threonine-protein kinase Chk2 isoform X1"/>
    <property type="match status" value="1"/>
</dbReference>
<evidence type="ECO:0000259" key="5">
    <source>
        <dbReference type="PROSITE" id="PS50011"/>
    </source>
</evidence>
<dbReference type="Gene3D" id="2.60.200.20">
    <property type="match status" value="1"/>
</dbReference>
<evidence type="ECO:0000256" key="3">
    <source>
        <dbReference type="SAM" id="MobiDB-lite"/>
    </source>
</evidence>
<feature type="region of interest" description="Disordered" evidence="3">
    <location>
        <begin position="456"/>
        <end position="476"/>
    </location>
</feature>
<evidence type="ECO:0008006" key="8">
    <source>
        <dbReference type="Google" id="ProtNLM"/>
    </source>
</evidence>
<dbReference type="FunFam" id="1.10.510.10:FF:000571">
    <property type="entry name" value="Maternal embryonic leucine zipper kinase"/>
    <property type="match status" value="1"/>
</dbReference>
<evidence type="ECO:0000256" key="2">
    <source>
        <dbReference type="ARBA" id="ARBA00022840"/>
    </source>
</evidence>
<keyword evidence="1" id="KW-0547">Nucleotide-binding</keyword>
<keyword evidence="7" id="KW-1185">Reference proteome</keyword>
<dbReference type="AlphaFoldDB" id="A0A913WSX4"/>
<dbReference type="RefSeq" id="XP_020893623.1">
    <property type="nucleotide sequence ID" value="XM_021037964.2"/>
</dbReference>
<evidence type="ECO:0000259" key="4">
    <source>
        <dbReference type="PROSITE" id="PS50006"/>
    </source>
</evidence>
<feature type="region of interest" description="Disordered" evidence="3">
    <location>
        <begin position="1"/>
        <end position="30"/>
    </location>
</feature>
<sequence>MSTPTNSSSSGDPSSHSSQSQTTQSSTLDTVSTQDVVDGMSDGEEQHVNPAWGRLFPLGPGFKVVELIEDDYTFGRGTSNKYQFDARDFRSNSHYQALSTNHYKLYREKDSSGCYNSFITDLSSNGTFINSEKIGRSKTHVLNNNDEISLSVAKNKAYIFQEFGKVAEEQKNLPDDFKAKYTLSKIIGRGACGEVHLCFTKGTCERFAVKIINKKQFSVTNKSNKDEVEILKSLDHPTVISIKDVFESEEKVYIVLELVEGGELFDRVKKERQLEESSAKLLFYQMLTSVKYLHDKGITHRDLKAENVLLVSDKSDTLIKIADFGLSKIVGEQSLMKTLCGTPEYLAPEVLMSVGRGSYSQAVDCWSLGVLLFVCLGGYPPFSEEFKPLTREQRIKKGLYKFLSPYWDKVSSDAKDLVKKLLTVDPSKRSTVEEALQHPWMQDEEMIAKANKIMYPQKDMGPPCQGPSPKKRKVAE</sequence>
<dbReference type="Proteomes" id="UP000887567">
    <property type="component" value="Unplaced"/>
</dbReference>
<dbReference type="InterPro" id="IPR000719">
    <property type="entry name" value="Prot_kinase_dom"/>
</dbReference>
<dbReference type="SMART" id="SM00240">
    <property type="entry name" value="FHA"/>
    <property type="match status" value="1"/>
</dbReference>
<dbReference type="EnsemblMetazoa" id="XM_021037964.2">
    <property type="protein sequence ID" value="XP_020893623.1"/>
    <property type="gene ID" value="LOC110232754"/>
</dbReference>
<dbReference type="OrthoDB" id="40902at2759"/>
<dbReference type="InterPro" id="IPR011009">
    <property type="entry name" value="Kinase-like_dom_sf"/>
</dbReference>
<dbReference type="Pfam" id="PF00069">
    <property type="entry name" value="Pkinase"/>
    <property type="match status" value="1"/>
</dbReference>
<dbReference type="Gene3D" id="1.10.510.10">
    <property type="entry name" value="Transferase(Phosphotransferase) domain 1"/>
    <property type="match status" value="1"/>
</dbReference>
<organism evidence="6 7">
    <name type="scientific">Exaiptasia diaphana</name>
    <name type="common">Tropical sea anemone</name>
    <name type="synonym">Aiptasia pulchella</name>
    <dbReference type="NCBI Taxonomy" id="2652724"/>
    <lineage>
        <taxon>Eukaryota</taxon>
        <taxon>Metazoa</taxon>
        <taxon>Cnidaria</taxon>
        <taxon>Anthozoa</taxon>
        <taxon>Hexacorallia</taxon>
        <taxon>Actiniaria</taxon>
        <taxon>Aiptasiidae</taxon>
        <taxon>Exaiptasia</taxon>
    </lineage>
</organism>
<dbReference type="SUPFAM" id="SSF56112">
    <property type="entry name" value="Protein kinase-like (PK-like)"/>
    <property type="match status" value="1"/>
</dbReference>
<dbReference type="OMA" id="MLCAVQY"/>
<protein>
    <recommendedName>
        <fullName evidence="8">Serine/threonine-protein kinase Chk2</fullName>
    </recommendedName>
</protein>
<dbReference type="KEGG" id="epa:110232754"/>
<dbReference type="InterPro" id="IPR000253">
    <property type="entry name" value="FHA_dom"/>
</dbReference>
<dbReference type="GeneID" id="110232754"/>
<dbReference type="PROSITE" id="PS50006">
    <property type="entry name" value="FHA_DOMAIN"/>
    <property type="match status" value="1"/>
</dbReference>
<evidence type="ECO:0000256" key="1">
    <source>
        <dbReference type="ARBA" id="ARBA00022741"/>
    </source>
</evidence>
<feature type="domain" description="FHA" evidence="4">
    <location>
        <begin position="72"/>
        <end position="134"/>
    </location>
</feature>
<proteinExistence type="predicted"/>
<evidence type="ECO:0000313" key="7">
    <source>
        <dbReference type="Proteomes" id="UP000887567"/>
    </source>
</evidence>
<dbReference type="PROSITE" id="PS00108">
    <property type="entry name" value="PROTEIN_KINASE_ST"/>
    <property type="match status" value="1"/>
</dbReference>
<dbReference type="PANTHER" id="PTHR24347">
    <property type="entry name" value="SERINE/THREONINE-PROTEIN KINASE"/>
    <property type="match status" value="1"/>
</dbReference>
<dbReference type="InterPro" id="IPR008271">
    <property type="entry name" value="Ser/Thr_kinase_AS"/>
</dbReference>
<keyword evidence="2" id="KW-0067">ATP-binding</keyword>
<evidence type="ECO:0000313" key="6">
    <source>
        <dbReference type="EnsemblMetazoa" id="XP_020893623.1"/>
    </source>
</evidence>
<dbReference type="GO" id="GO:0005524">
    <property type="term" value="F:ATP binding"/>
    <property type="evidence" value="ECO:0007669"/>
    <property type="project" value="UniProtKB-KW"/>
</dbReference>
<dbReference type="PROSITE" id="PS50011">
    <property type="entry name" value="PROTEIN_KINASE_DOM"/>
    <property type="match status" value="1"/>
</dbReference>
<feature type="domain" description="Protein kinase" evidence="5">
    <location>
        <begin position="181"/>
        <end position="441"/>
    </location>
</feature>
<accession>A0A913WSX4</accession>
<name>A0A913WSX4_EXADI</name>
<dbReference type="GO" id="GO:0004672">
    <property type="term" value="F:protein kinase activity"/>
    <property type="evidence" value="ECO:0007669"/>
    <property type="project" value="InterPro"/>
</dbReference>
<reference evidence="6" key="1">
    <citation type="submission" date="2022-11" db="UniProtKB">
        <authorList>
            <consortium name="EnsemblMetazoa"/>
        </authorList>
    </citation>
    <scope>IDENTIFICATION</scope>
</reference>
<dbReference type="InterPro" id="IPR008984">
    <property type="entry name" value="SMAD_FHA_dom_sf"/>
</dbReference>
<dbReference type="FunFam" id="2.60.200.20:FF:000079">
    <property type="entry name" value="Checkpoint kinase 2"/>
    <property type="match status" value="1"/>
</dbReference>
<dbReference type="SMART" id="SM00220">
    <property type="entry name" value="S_TKc"/>
    <property type="match status" value="1"/>
</dbReference>